<dbReference type="Pfam" id="PF13409">
    <property type="entry name" value="GST_N_2"/>
    <property type="match status" value="1"/>
</dbReference>
<name>A0ABQ6CJK7_9HYPH</name>
<dbReference type="Gene3D" id="3.40.30.10">
    <property type="entry name" value="Glutaredoxin"/>
    <property type="match status" value="1"/>
</dbReference>
<protein>
    <submittedName>
        <fullName evidence="3">Glutathione S-transferase</fullName>
    </submittedName>
</protein>
<dbReference type="SUPFAM" id="SSF52833">
    <property type="entry name" value="Thioredoxin-like"/>
    <property type="match status" value="1"/>
</dbReference>
<feature type="domain" description="GST C-terminal" evidence="2">
    <location>
        <begin position="86"/>
        <end position="206"/>
    </location>
</feature>
<dbReference type="InterPro" id="IPR040079">
    <property type="entry name" value="Glutathione_S-Trfase"/>
</dbReference>
<sequence>MLKIWGRVNSSNVRKVLWCAEELGLAYERIEAGGAHGVVNDPAYRALNPNGLVPCLDEDGFVLWESNAIVRYLAARHGVGTLWPQDAQVRAAADKWMDWTTASFAPHYRDVFWNLVRRSPQEQVAAEISRGLDGCGRLLAIVDKTLASQPFLSGDQLGIGDIPLGCSIYGWFTMPIERPDLPHLAAWYQRLTERPAFRKGVMTPLT</sequence>
<organism evidence="3 4">
    <name type="scientific">Labrys miyagiensis</name>
    <dbReference type="NCBI Taxonomy" id="346912"/>
    <lineage>
        <taxon>Bacteria</taxon>
        <taxon>Pseudomonadati</taxon>
        <taxon>Pseudomonadota</taxon>
        <taxon>Alphaproteobacteria</taxon>
        <taxon>Hyphomicrobiales</taxon>
        <taxon>Xanthobacteraceae</taxon>
        <taxon>Labrys</taxon>
    </lineage>
</organism>
<dbReference type="PROSITE" id="PS50404">
    <property type="entry name" value="GST_NTER"/>
    <property type="match status" value="1"/>
</dbReference>
<dbReference type="InterPro" id="IPR036249">
    <property type="entry name" value="Thioredoxin-like_sf"/>
</dbReference>
<dbReference type="PANTHER" id="PTHR44051">
    <property type="entry name" value="GLUTATHIONE S-TRANSFERASE-RELATED"/>
    <property type="match status" value="1"/>
</dbReference>
<dbReference type="CDD" id="cd03047">
    <property type="entry name" value="GST_N_2"/>
    <property type="match status" value="1"/>
</dbReference>
<dbReference type="Pfam" id="PF00043">
    <property type="entry name" value="GST_C"/>
    <property type="match status" value="1"/>
</dbReference>
<dbReference type="SFLD" id="SFLDG01150">
    <property type="entry name" value="Main.1:_Beta-like"/>
    <property type="match status" value="1"/>
</dbReference>
<dbReference type="InterPro" id="IPR010987">
    <property type="entry name" value="Glutathione-S-Trfase_C-like"/>
</dbReference>
<accession>A0ABQ6CJK7</accession>
<comment type="caution">
    <text evidence="3">The sequence shown here is derived from an EMBL/GenBank/DDBJ whole genome shotgun (WGS) entry which is preliminary data.</text>
</comment>
<dbReference type="InterPro" id="IPR004046">
    <property type="entry name" value="GST_C"/>
</dbReference>
<evidence type="ECO:0000259" key="1">
    <source>
        <dbReference type="PROSITE" id="PS50404"/>
    </source>
</evidence>
<gene>
    <name evidence="3" type="ORF">GCM10007874_20770</name>
</gene>
<dbReference type="EMBL" id="BSPC01000017">
    <property type="protein sequence ID" value="GLS19060.1"/>
    <property type="molecule type" value="Genomic_DNA"/>
</dbReference>
<dbReference type="SFLD" id="SFLDG00358">
    <property type="entry name" value="Main_(cytGST)"/>
    <property type="match status" value="1"/>
</dbReference>
<evidence type="ECO:0000313" key="4">
    <source>
        <dbReference type="Proteomes" id="UP001156882"/>
    </source>
</evidence>
<dbReference type="InterPro" id="IPR004045">
    <property type="entry name" value="Glutathione_S-Trfase_N"/>
</dbReference>
<evidence type="ECO:0000313" key="3">
    <source>
        <dbReference type="EMBL" id="GLS19060.1"/>
    </source>
</evidence>
<dbReference type="SUPFAM" id="SSF47616">
    <property type="entry name" value="GST C-terminal domain-like"/>
    <property type="match status" value="1"/>
</dbReference>
<dbReference type="PANTHER" id="PTHR44051:SF19">
    <property type="entry name" value="DISULFIDE-BOND OXIDOREDUCTASE YFCG"/>
    <property type="match status" value="1"/>
</dbReference>
<keyword evidence="4" id="KW-1185">Reference proteome</keyword>
<feature type="domain" description="GST N-terminal" evidence="1">
    <location>
        <begin position="1"/>
        <end position="81"/>
    </location>
</feature>
<dbReference type="RefSeq" id="WP_284311935.1">
    <property type="nucleotide sequence ID" value="NZ_BSPC01000017.1"/>
</dbReference>
<dbReference type="Gene3D" id="1.20.1050.10">
    <property type="match status" value="1"/>
</dbReference>
<dbReference type="InterPro" id="IPR036282">
    <property type="entry name" value="Glutathione-S-Trfase_C_sf"/>
</dbReference>
<dbReference type="PROSITE" id="PS50405">
    <property type="entry name" value="GST_CTER"/>
    <property type="match status" value="1"/>
</dbReference>
<reference evidence="4" key="1">
    <citation type="journal article" date="2019" name="Int. J. Syst. Evol. Microbiol.">
        <title>The Global Catalogue of Microorganisms (GCM) 10K type strain sequencing project: providing services to taxonomists for standard genome sequencing and annotation.</title>
        <authorList>
            <consortium name="The Broad Institute Genomics Platform"/>
            <consortium name="The Broad Institute Genome Sequencing Center for Infectious Disease"/>
            <person name="Wu L."/>
            <person name="Ma J."/>
        </authorList>
    </citation>
    <scope>NUCLEOTIDE SEQUENCE [LARGE SCALE GENOMIC DNA]</scope>
    <source>
        <strain evidence="4">NBRC 101365</strain>
    </source>
</reference>
<evidence type="ECO:0000259" key="2">
    <source>
        <dbReference type="PROSITE" id="PS50405"/>
    </source>
</evidence>
<dbReference type="SFLD" id="SFLDS00019">
    <property type="entry name" value="Glutathione_Transferase_(cytos"/>
    <property type="match status" value="1"/>
</dbReference>
<proteinExistence type="predicted"/>
<dbReference type="CDD" id="cd03180">
    <property type="entry name" value="GST_C_2"/>
    <property type="match status" value="1"/>
</dbReference>
<dbReference type="Proteomes" id="UP001156882">
    <property type="component" value="Unassembled WGS sequence"/>
</dbReference>